<dbReference type="EMBL" id="JBAMMX010000022">
    <property type="protein sequence ID" value="KAK6918526.1"/>
    <property type="molecule type" value="Genomic_DNA"/>
</dbReference>
<dbReference type="EMBL" id="JBAMMX010000022">
    <property type="protein sequence ID" value="KAK6918523.1"/>
    <property type="molecule type" value="Genomic_DNA"/>
</dbReference>
<dbReference type="AlphaFoldDB" id="A0AAN8UZB7"/>
<evidence type="ECO:0000256" key="2">
    <source>
        <dbReference type="ARBA" id="ARBA00023002"/>
    </source>
</evidence>
<gene>
    <name evidence="5" type="ORF">RJ641_016945</name>
    <name evidence="6" type="ORF">RJ641_016948</name>
</gene>
<dbReference type="FunFam" id="3.40.50.720:FF:000085">
    <property type="entry name" value="Dihydroflavonol reductase"/>
    <property type="match status" value="1"/>
</dbReference>
<dbReference type="InterPro" id="IPR036291">
    <property type="entry name" value="NAD(P)-bd_dom_sf"/>
</dbReference>
<comment type="caution">
    <text evidence="5">The sequence shown here is derived from an EMBL/GenBank/DDBJ whole genome shotgun (WGS) entry which is preliminary data.</text>
</comment>
<evidence type="ECO:0000256" key="3">
    <source>
        <dbReference type="ARBA" id="ARBA00023445"/>
    </source>
</evidence>
<evidence type="ECO:0000313" key="6">
    <source>
        <dbReference type="EMBL" id="KAK6918526.1"/>
    </source>
</evidence>
<organism evidence="5 7">
    <name type="scientific">Dillenia turbinata</name>
    <dbReference type="NCBI Taxonomy" id="194707"/>
    <lineage>
        <taxon>Eukaryota</taxon>
        <taxon>Viridiplantae</taxon>
        <taxon>Streptophyta</taxon>
        <taxon>Embryophyta</taxon>
        <taxon>Tracheophyta</taxon>
        <taxon>Spermatophyta</taxon>
        <taxon>Magnoliopsida</taxon>
        <taxon>eudicotyledons</taxon>
        <taxon>Gunneridae</taxon>
        <taxon>Pentapetalae</taxon>
        <taxon>Dilleniales</taxon>
        <taxon>Dilleniaceae</taxon>
        <taxon>Dillenia</taxon>
    </lineage>
</organism>
<dbReference type="PANTHER" id="PTHR10366:SF563">
    <property type="entry name" value="CINNAMOYL-COA REDUCTASE 16"/>
    <property type="match status" value="1"/>
</dbReference>
<dbReference type="InterPro" id="IPR001509">
    <property type="entry name" value="Epimerase_deHydtase"/>
</dbReference>
<dbReference type="Gene3D" id="3.40.50.720">
    <property type="entry name" value="NAD(P)-binding Rossmann-like Domain"/>
    <property type="match status" value="1"/>
</dbReference>
<dbReference type="PANTHER" id="PTHR10366">
    <property type="entry name" value="NAD DEPENDENT EPIMERASE/DEHYDRATASE"/>
    <property type="match status" value="1"/>
</dbReference>
<evidence type="ECO:0000313" key="5">
    <source>
        <dbReference type="EMBL" id="KAK6918523.1"/>
    </source>
</evidence>
<comment type="similarity">
    <text evidence="3">Belongs to the NAD(P)-dependent epimerase/dehydratase family. Dihydroflavonol-4-reductase subfamily.</text>
</comment>
<proteinExistence type="inferred from homology"/>
<evidence type="ECO:0000313" key="7">
    <source>
        <dbReference type="Proteomes" id="UP001370490"/>
    </source>
</evidence>
<dbReference type="InterPro" id="IPR050425">
    <property type="entry name" value="NAD(P)_dehydrat-like"/>
</dbReference>
<keyword evidence="2" id="KW-0560">Oxidoreductase</keyword>
<evidence type="ECO:0000256" key="1">
    <source>
        <dbReference type="ARBA" id="ARBA00022857"/>
    </source>
</evidence>
<dbReference type="Proteomes" id="UP001370490">
    <property type="component" value="Unassembled WGS sequence"/>
</dbReference>
<reference evidence="5 7" key="1">
    <citation type="submission" date="2023-12" db="EMBL/GenBank/DDBJ databases">
        <title>A high-quality genome assembly for Dillenia turbinata (Dilleniales).</title>
        <authorList>
            <person name="Chanderbali A."/>
        </authorList>
    </citation>
    <scope>NUCLEOTIDE SEQUENCE [LARGE SCALE GENOMIC DNA]</scope>
    <source>
        <strain evidence="5">LSX21</strain>
        <tissue evidence="5">Leaf</tissue>
    </source>
</reference>
<dbReference type="GO" id="GO:0016616">
    <property type="term" value="F:oxidoreductase activity, acting on the CH-OH group of donors, NAD or NADP as acceptor"/>
    <property type="evidence" value="ECO:0007669"/>
    <property type="project" value="TreeGrafter"/>
</dbReference>
<dbReference type="SUPFAM" id="SSF51735">
    <property type="entry name" value="NAD(P)-binding Rossmann-fold domains"/>
    <property type="match status" value="1"/>
</dbReference>
<dbReference type="CDD" id="cd08958">
    <property type="entry name" value="FR_SDR_e"/>
    <property type="match status" value="1"/>
</dbReference>
<sequence>MEKGRVCVTGGTGFVASWLIKRLLEDGYSVHATTRDPGKNDMSYLTNLPRAKEKLKLFAADLSEPDSFNEAIDGCIGVFHVAHPLDFENREPEEVVIQRAIRGTLGILRACLDSKSVKRVVYTSSVAAVQFSNDKEREMVDESVWSDVDYARKVKYLGNSYVVSKTLTEKAALDFAQQNGLDLVTVLPSMITGPFINPQIPGSVSAALSMILGIKEMYHFLYKVSMVHTEDVARAHIFLLEYSDAKGRYICSSDDTSILELAEFLSTKYPEYQIPSAGELKDVKGYGYEQKPNVSKKLLETGFKYKYGIPEMFEGAIECCKEKGLL</sequence>
<name>A0AAN8UZB7_9MAGN</name>
<protein>
    <submittedName>
        <fullName evidence="5">NAD-dependent epimerase/dehydratase</fullName>
    </submittedName>
</protein>
<dbReference type="Pfam" id="PF01370">
    <property type="entry name" value="Epimerase"/>
    <property type="match status" value="1"/>
</dbReference>
<keyword evidence="7" id="KW-1185">Reference proteome</keyword>
<keyword evidence="1" id="KW-0521">NADP</keyword>
<evidence type="ECO:0000259" key="4">
    <source>
        <dbReference type="Pfam" id="PF01370"/>
    </source>
</evidence>
<feature type="domain" description="NAD-dependent epimerase/dehydratase" evidence="4">
    <location>
        <begin position="6"/>
        <end position="246"/>
    </location>
</feature>
<accession>A0AAN8UZB7</accession>